<comment type="caution">
    <text evidence="5">The sequence shown here is derived from an EMBL/GenBank/DDBJ whole genome shotgun (WGS) entry which is preliminary data.</text>
</comment>
<dbReference type="GO" id="GO:0016491">
    <property type="term" value="F:oxidoreductase activity"/>
    <property type="evidence" value="ECO:0007669"/>
    <property type="project" value="InterPro"/>
</dbReference>
<feature type="domain" description="SFR19-like C-terminal" evidence="4">
    <location>
        <begin position="486"/>
        <end position="542"/>
    </location>
</feature>
<dbReference type="GO" id="GO:0006355">
    <property type="term" value="P:regulation of DNA-templated transcription"/>
    <property type="evidence" value="ECO:0007669"/>
    <property type="project" value="InterPro"/>
</dbReference>
<dbReference type="GO" id="GO:0005694">
    <property type="term" value="C:chromosome"/>
    <property type="evidence" value="ECO:0007669"/>
    <property type="project" value="InterPro"/>
</dbReference>
<dbReference type="InterPro" id="IPR057031">
    <property type="entry name" value="SFR19-like_C"/>
</dbReference>
<dbReference type="InterPro" id="IPR050281">
    <property type="entry name" value="Flavin_monoamine_oxidase"/>
</dbReference>
<evidence type="ECO:0000259" key="4">
    <source>
        <dbReference type="Pfam" id="PF23030"/>
    </source>
</evidence>
<evidence type="ECO:0000256" key="1">
    <source>
        <dbReference type="ARBA" id="ARBA00005995"/>
    </source>
</evidence>
<dbReference type="Pfam" id="PF01593">
    <property type="entry name" value="Amino_oxidase"/>
    <property type="match status" value="2"/>
</dbReference>
<feature type="region of interest" description="Disordered" evidence="2">
    <location>
        <begin position="188"/>
        <end position="213"/>
    </location>
</feature>
<dbReference type="InterPro" id="IPR036188">
    <property type="entry name" value="FAD/NAD-bd_sf"/>
</dbReference>
<dbReference type="SUPFAM" id="SSF54373">
    <property type="entry name" value="FAD-linked reductases, C-terminal domain"/>
    <property type="match status" value="2"/>
</dbReference>
<dbReference type="PANTHER" id="PTHR10742">
    <property type="entry name" value="FLAVIN MONOAMINE OXIDASE"/>
    <property type="match status" value="1"/>
</dbReference>
<dbReference type="SUPFAM" id="SSF51905">
    <property type="entry name" value="FAD/NAD(P)-binding domain"/>
    <property type="match status" value="1"/>
</dbReference>
<dbReference type="EMBL" id="JASFZW010000009">
    <property type="protein sequence ID" value="KAK2076589.1"/>
    <property type="molecule type" value="Genomic_DNA"/>
</dbReference>
<dbReference type="InterPro" id="IPR002937">
    <property type="entry name" value="Amino_oxidase"/>
</dbReference>
<reference evidence="5" key="1">
    <citation type="submission" date="2021-01" db="EMBL/GenBank/DDBJ databases">
        <authorList>
            <person name="Eckstrom K.M.E."/>
        </authorList>
    </citation>
    <scope>NUCLEOTIDE SEQUENCE</scope>
    <source>
        <strain evidence="5">UVCC 0001</strain>
    </source>
</reference>
<protein>
    <recommendedName>
        <fullName evidence="7">Amine oxidase domain-containing protein</fullName>
    </recommendedName>
</protein>
<dbReference type="Proteomes" id="UP001255856">
    <property type="component" value="Unassembled WGS sequence"/>
</dbReference>
<proteinExistence type="inferred from homology"/>
<dbReference type="Pfam" id="PF23030">
    <property type="entry name" value="SCAF11-like_C"/>
    <property type="match status" value="1"/>
</dbReference>
<evidence type="ECO:0000259" key="3">
    <source>
        <dbReference type="Pfam" id="PF01593"/>
    </source>
</evidence>
<feature type="domain" description="Amine oxidase" evidence="3">
    <location>
        <begin position="220"/>
        <end position="310"/>
    </location>
</feature>
<dbReference type="Gene3D" id="3.50.50.60">
    <property type="entry name" value="FAD/NAD(P)-binding domain"/>
    <property type="match status" value="1"/>
</dbReference>
<feature type="region of interest" description="Disordered" evidence="2">
    <location>
        <begin position="446"/>
        <end position="477"/>
    </location>
</feature>
<evidence type="ECO:0008006" key="7">
    <source>
        <dbReference type="Google" id="ProtNLM"/>
    </source>
</evidence>
<dbReference type="Gene3D" id="3.90.660.10">
    <property type="match status" value="1"/>
</dbReference>
<sequence length="545" mass="57269">MVEISAPHWNQDEEFGGFGGPHAMVPGGFDQAFRALAGTVQDLRLNAAVTAIDLSEKEDRAVVTYEASDDASVSPASQSVACDLVIVTVPLGVLKQNAISFTPALPPWKTEAIGRLGFGCLNKVVLRFPSIFWDNSLDYFGAVQPAGEASRGQAFMFWNLARHNGGVPILVALVSGAAARALEVGEAEGMTGSSGDGSKAATDANVDNNSKSHTSAASGAVAGALRALRNIFGQDAVPGPSATAVTRWASDPAARGSYSFVAVGASGRDYDVLALPVRRRVLFAGEHTARAHPDTVGGAMLSGLREAVRALEIFDGRGSDEADGDAVAGGYMSDADGQRGTKRASRGGSWRWRWATAVARREEQLRLREAARHEQKELWRAVMLAGGSGQVAPLLGLLEGAGGTAARLALAQTLRTADAAGAGRARAQPGPGDAIALETFESYAAGKRSDDRRGGKGAGKHRKPSKPEPTDVPGVVESGARATIELLKPLFKRGHISKEQYKSVARKAVQRLASEPVAQGQVPLNDKRRQKIVELVNKYVARLGA</sequence>
<feature type="domain" description="Amine oxidase" evidence="3">
    <location>
        <begin position="5"/>
        <end position="183"/>
    </location>
</feature>
<name>A0AAD9MGD3_PROWI</name>
<gene>
    <name evidence="5" type="ORF">QBZ16_005349</name>
</gene>
<dbReference type="AlphaFoldDB" id="A0AAD9MGD3"/>
<accession>A0AAD9MGD3</accession>
<dbReference type="PANTHER" id="PTHR10742:SF410">
    <property type="entry name" value="LYSINE-SPECIFIC HISTONE DEMETHYLASE 2"/>
    <property type="match status" value="1"/>
</dbReference>
<evidence type="ECO:0000313" key="6">
    <source>
        <dbReference type="Proteomes" id="UP001255856"/>
    </source>
</evidence>
<evidence type="ECO:0000313" key="5">
    <source>
        <dbReference type="EMBL" id="KAK2076589.1"/>
    </source>
</evidence>
<keyword evidence="6" id="KW-1185">Reference proteome</keyword>
<organism evidence="5 6">
    <name type="scientific">Prototheca wickerhamii</name>
    <dbReference type="NCBI Taxonomy" id="3111"/>
    <lineage>
        <taxon>Eukaryota</taxon>
        <taxon>Viridiplantae</taxon>
        <taxon>Chlorophyta</taxon>
        <taxon>core chlorophytes</taxon>
        <taxon>Trebouxiophyceae</taxon>
        <taxon>Chlorellales</taxon>
        <taxon>Chlorellaceae</taxon>
        <taxon>Prototheca</taxon>
    </lineage>
</organism>
<evidence type="ECO:0000256" key="2">
    <source>
        <dbReference type="SAM" id="MobiDB-lite"/>
    </source>
</evidence>
<comment type="similarity">
    <text evidence="1">Belongs to the flavin monoamine oxidase family.</text>
</comment>